<evidence type="ECO:0000259" key="1">
    <source>
        <dbReference type="Pfam" id="PF12937"/>
    </source>
</evidence>
<reference evidence="2 3" key="1">
    <citation type="submission" date="2020-10" db="EMBL/GenBank/DDBJ databases">
        <authorList>
            <person name="Klimov P.B."/>
            <person name="Dyachkov S.M."/>
            <person name="Chetverikov P.E."/>
        </authorList>
    </citation>
    <scope>NUCLEOTIDE SEQUENCE [LARGE SCALE GENOMIC DNA]</scope>
    <source>
        <strain evidence="2">BMOC 18-1129-001#AD2665</strain>
        <tissue evidence="2">Entire mites</tissue>
    </source>
</reference>
<feature type="domain" description="F-box" evidence="1">
    <location>
        <begin position="46"/>
        <end position="71"/>
    </location>
</feature>
<gene>
    <name evidence="2" type="ORF">GZH46_02530</name>
</gene>
<dbReference type="Pfam" id="PF12937">
    <property type="entry name" value="F-box-like"/>
    <property type="match status" value="1"/>
</dbReference>
<organism evidence="2 3">
    <name type="scientific">Fragariocoptes setiger</name>
    <dbReference type="NCBI Taxonomy" id="1670756"/>
    <lineage>
        <taxon>Eukaryota</taxon>
        <taxon>Metazoa</taxon>
        <taxon>Ecdysozoa</taxon>
        <taxon>Arthropoda</taxon>
        <taxon>Chelicerata</taxon>
        <taxon>Arachnida</taxon>
        <taxon>Acari</taxon>
        <taxon>Acariformes</taxon>
        <taxon>Trombidiformes</taxon>
        <taxon>Prostigmata</taxon>
        <taxon>Eupodina</taxon>
        <taxon>Eriophyoidea</taxon>
        <taxon>Phytoptidae</taxon>
        <taxon>Fragariocoptes</taxon>
    </lineage>
</organism>
<dbReference type="SUPFAM" id="SSF52047">
    <property type="entry name" value="RNI-like"/>
    <property type="match status" value="1"/>
</dbReference>
<protein>
    <recommendedName>
        <fullName evidence="1">F-box domain-containing protein</fullName>
    </recommendedName>
</protein>
<proteinExistence type="predicted"/>
<dbReference type="Proteomes" id="UP000825002">
    <property type="component" value="Unassembled WGS sequence"/>
</dbReference>
<dbReference type="EMBL" id="JAIFTH010000788">
    <property type="protein sequence ID" value="KAG9508962.1"/>
    <property type="molecule type" value="Genomic_DNA"/>
</dbReference>
<dbReference type="PANTHER" id="PTHR20933:SF4">
    <property type="entry name" value="F-BOX INVOLVED IN POLYQ PATHOGENESIS, ISOFORM A"/>
    <property type="match status" value="1"/>
</dbReference>
<name>A0ABQ7S6F4_9ACAR</name>
<dbReference type="SUPFAM" id="SSF81383">
    <property type="entry name" value="F-box domain"/>
    <property type="match status" value="1"/>
</dbReference>
<keyword evidence="3" id="KW-1185">Reference proteome</keyword>
<evidence type="ECO:0000313" key="3">
    <source>
        <dbReference type="Proteomes" id="UP000825002"/>
    </source>
</evidence>
<dbReference type="InterPro" id="IPR001810">
    <property type="entry name" value="F-box_dom"/>
</dbReference>
<dbReference type="InterPro" id="IPR032675">
    <property type="entry name" value="LRR_dom_sf"/>
</dbReference>
<dbReference type="InterPro" id="IPR036047">
    <property type="entry name" value="F-box-like_dom_sf"/>
</dbReference>
<dbReference type="PANTHER" id="PTHR20933">
    <property type="entry name" value="F-BOX ONLY PROTEIN 33"/>
    <property type="match status" value="1"/>
</dbReference>
<evidence type="ECO:0000313" key="2">
    <source>
        <dbReference type="EMBL" id="KAG9508962.1"/>
    </source>
</evidence>
<sequence>MFPAVRRMSALWTNIQDVSSVALSSMKDSNANQTTTTNRSGQSVILLLSRVCKRWHKVANDSRLWTHVSLRPEVSGLHVTNVDQLMTIISTRFGTSLRYIELPIELITHNVLHELAAKCTNLSALLLDFSTAMQLHDFNALYSFPTKLRTMCICLSEVIFMEGFMRKIYNFINGLQVLHLIGTYERAVEHVEDESEEIYEVINIHKLRSAVPNLRIINLFGINFIDDTHVEAFSLSCMDLEFLSLNFCSKFTGAALVPLLERCKRLKSLMMQQTGLESDYVLAVQWDKTQLDELDITGTELSSDSLVHLLTHLPGLKYLSAGQQDGFTSHVLDEYINKGNYKQLISVDFDSNENLNEDSLLRFIQLQGAHLHGLKLSGIPQLTEPFWLAVMPIVRQVKIMVMGMPVGCCQKIQQKIHIDSLIDAIATHCQGIERLEVSWDAETLRFSERSSKAVDLIRLKCLKLTCWVLSDGKYFEMVKSNFERADRRTVVRSSINCKVTLVYLLRNYKDLRI</sequence>
<accession>A0ABQ7S6F4</accession>
<dbReference type="Gene3D" id="3.80.10.10">
    <property type="entry name" value="Ribonuclease Inhibitor"/>
    <property type="match status" value="2"/>
</dbReference>
<comment type="caution">
    <text evidence="2">The sequence shown here is derived from an EMBL/GenBank/DDBJ whole genome shotgun (WGS) entry which is preliminary data.</text>
</comment>